<dbReference type="InterPro" id="IPR011009">
    <property type="entry name" value="Kinase-like_dom_sf"/>
</dbReference>
<dbReference type="AlphaFoldDB" id="A0A1Q9D104"/>
<dbReference type="GO" id="GO:0005524">
    <property type="term" value="F:ATP binding"/>
    <property type="evidence" value="ECO:0007669"/>
    <property type="project" value="InterPro"/>
</dbReference>
<dbReference type="PROSITE" id="PS50011">
    <property type="entry name" value="PROTEIN_KINASE_DOM"/>
    <property type="match status" value="1"/>
</dbReference>
<dbReference type="PANTHER" id="PTHR21255">
    <property type="entry name" value="T-COMPLEX-ASSOCIATED-TESTIS-EXPRESSED 1/ DYNEIN LIGHT CHAIN"/>
    <property type="match status" value="1"/>
</dbReference>
<dbReference type="GO" id="GO:0004672">
    <property type="term" value="F:protein kinase activity"/>
    <property type="evidence" value="ECO:0007669"/>
    <property type="project" value="InterPro"/>
</dbReference>
<reference evidence="2 3" key="1">
    <citation type="submission" date="2016-02" db="EMBL/GenBank/DDBJ databases">
        <title>Genome analysis of coral dinoflagellate symbionts highlights evolutionary adaptations to a symbiotic lifestyle.</title>
        <authorList>
            <person name="Aranda M."/>
            <person name="Li Y."/>
            <person name="Liew Y.J."/>
            <person name="Baumgarten S."/>
            <person name="Simakov O."/>
            <person name="Wilson M."/>
            <person name="Piel J."/>
            <person name="Ashoor H."/>
            <person name="Bougouffa S."/>
            <person name="Bajic V.B."/>
            <person name="Ryu T."/>
            <person name="Ravasi T."/>
            <person name="Bayer T."/>
            <person name="Micklem G."/>
            <person name="Kim H."/>
            <person name="Bhak J."/>
            <person name="Lajeunesse T.C."/>
            <person name="Voolstra C.R."/>
        </authorList>
    </citation>
    <scope>NUCLEOTIDE SEQUENCE [LARGE SCALE GENOMIC DNA]</scope>
    <source>
        <strain evidence="2 3">CCMP2467</strain>
    </source>
</reference>
<dbReference type="Pfam" id="PF03645">
    <property type="entry name" value="Tctex-1"/>
    <property type="match status" value="2"/>
</dbReference>
<comment type="caution">
    <text evidence="2">The sequence shown here is derived from an EMBL/GenBank/DDBJ whole genome shotgun (WGS) entry which is preliminary data.</text>
</comment>
<dbReference type="GO" id="GO:0007018">
    <property type="term" value="P:microtubule-based movement"/>
    <property type="evidence" value="ECO:0007669"/>
    <property type="project" value="TreeGrafter"/>
</dbReference>
<dbReference type="GO" id="GO:0005868">
    <property type="term" value="C:cytoplasmic dynein complex"/>
    <property type="evidence" value="ECO:0007669"/>
    <property type="project" value="TreeGrafter"/>
</dbReference>
<dbReference type="Pfam" id="PF00069">
    <property type="entry name" value="Pkinase"/>
    <property type="match status" value="1"/>
</dbReference>
<proteinExistence type="predicted"/>
<dbReference type="Gene3D" id="3.30.1140.40">
    <property type="entry name" value="Tctex-1"/>
    <property type="match status" value="2"/>
</dbReference>
<dbReference type="InterPro" id="IPR005334">
    <property type="entry name" value="Tctex-1-like"/>
</dbReference>
<accession>A0A1Q9D104</accession>
<dbReference type="GO" id="GO:0045505">
    <property type="term" value="F:dynein intermediate chain binding"/>
    <property type="evidence" value="ECO:0007669"/>
    <property type="project" value="TreeGrafter"/>
</dbReference>
<name>A0A1Q9D104_SYMMI</name>
<gene>
    <name evidence="2" type="primary">tctex1d1</name>
    <name evidence="2" type="ORF">AK812_SmicGene29752</name>
</gene>
<dbReference type="EMBL" id="LSRX01000791">
    <property type="protein sequence ID" value="OLP88847.1"/>
    <property type="molecule type" value="Genomic_DNA"/>
</dbReference>
<evidence type="ECO:0000259" key="1">
    <source>
        <dbReference type="PROSITE" id="PS50011"/>
    </source>
</evidence>
<keyword evidence="3" id="KW-1185">Reference proteome</keyword>
<dbReference type="CDD" id="cd21451">
    <property type="entry name" value="DLC-like_TCTEX1D"/>
    <property type="match status" value="2"/>
</dbReference>
<evidence type="ECO:0000313" key="2">
    <source>
        <dbReference type="EMBL" id="OLP88847.1"/>
    </source>
</evidence>
<protein>
    <submittedName>
        <fullName evidence="2">Tctex1 domain-containing protein 1</fullName>
    </submittedName>
</protein>
<evidence type="ECO:0000313" key="3">
    <source>
        <dbReference type="Proteomes" id="UP000186817"/>
    </source>
</evidence>
<sequence length="420" mass="47247">MATEFQKGELMTQRCGSPGSMAPEVVRGAYTELCDLWSAGVVFYQMATGKRLWPLTPTHEQHYGQVLAETPLTLKSNAYWSRLGPGALEMAQDLLSLECSRPTAACTIENDWLRKYVLGGDDRTDFPSFRPYHGPMSFPQRRHAFDHTCLSRVTESNSVQMVEAISTGIGFAAMGEQHQVHVWENTYIMAPKDDEKMLPSKVTAVIKNVMESYLQDKEYAVEDAKAWTLDLSNEIKASVKQDLNIPRYKIIVQVNSDNWASYTFENQFAAMGEQHQVHVWENTYIMAPKDDEKMLPSKVTAVIKNVMESYLQDKEYAVEDAKAWTLDLSNEIKASVKQDLNIPRYKIIVQVVIGEQASQVNSDNWASYTFENQSLFAVGTGPTPIRQLQHVKLGRHLQRGSSATLATRGRGRGKLCSGFG</sequence>
<dbReference type="Gene3D" id="1.10.510.10">
    <property type="entry name" value="Transferase(Phosphotransferase) domain 1"/>
    <property type="match status" value="1"/>
</dbReference>
<dbReference type="PANTHER" id="PTHR21255:SF7">
    <property type="entry name" value="DYNEIN LIGHT CHAIN TCTEX-TYPE PROTEIN 2B"/>
    <property type="match status" value="1"/>
</dbReference>
<organism evidence="2 3">
    <name type="scientific">Symbiodinium microadriaticum</name>
    <name type="common">Dinoflagellate</name>
    <name type="synonym">Zooxanthella microadriatica</name>
    <dbReference type="NCBI Taxonomy" id="2951"/>
    <lineage>
        <taxon>Eukaryota</taxon>
        <taxon>Sar</taxon>
        <taxon>Alveolata</taxon>
        <taxon>Dinophyceae</taxon>
        <taxon>Suessiales</taxon>
        <taxon>Symbiodiniaceae</taxon>
        <taxon>Symbiodinium</taxon>
    </lineage>
</organism>
<dbReference type="SUPFAM" id="SSF56112">
    <property type="entry name" value="Protein kinase-like (PK-like)"/>
    <property type="match status" value="1"/>
</dbReference>
<dbReference type="OrthoDB" id="10248487at2759"/>
<dbReference type="InterPro" id="IPR000719">
    <property type="entry name" value="Prot_kinase_dom"/>
</dbReference>
<dbReference type="InterPro" id="IPR038586">
    <property type="entry name" value="Tctex-1-like_sf"/>
</dbReference>
<feature type="domain" description="Protein kinase" evidence="1">
    <location>
        <begin position="1"/>
        <end position="113"/>
    </location>
</feature>
<dbReference type="Proteomes" id="UP000186817">
    <property type="component" value="Unassembled WGS sequence"/>
</dbReference>
<dbReference type="GO" id="GO:0005737">
    <property type="term" value="C:cytoplasm"/>
    <property type="evidence" value="ECO:0007669"/>
    <property type="project" value="TreeGrafter"/>
</dbReference>